<organism evidence="1 2">
    <name type="scientific">Melia azedarach</name>
    <name type="common">Chinaberry tree</name>
    <dbReference type="NCBI Taxonomy" id="155640"/>
    <lineage>
        <taxon>Eukaryota</taxon>
        <taxon>Viridiplantae</taxon>
        <taxon>Streptophyta</taxon>
        <taxon>Embryophyta</taxon>
        <taxon>Tracheophyta</taxon>
        <taxon>Spermatophyta</taxon>
        <taxon>Magnoliopsida</taxon>
        <taxon>eudicotyledons</taxon>
        <taxon>Gunneridae</taxon>
        <taxon>Pentapetalae</taxon>
        <taxon>rosids</taxon>
        <taxon>malvids</taxon>
        <taxon>Sapindales</taxon>
        <taxon>Meliaceae</taxon>
        <taxon>Melia</taxon>
    </lineage>
</organism>
<gene>
    <name evidence="1" type="ORF">OWV82_011018</name>
</gene>
<accession>A0ACC1XWX3</accession>
<dbReference type="Proteomes" id="UP001164539">
    <property type="component" value="Chromosome 6"/>
</dbReference>
<keyword evidence="1" id="KW-0808">Transferase</keyword>
<comment type="caution">
    <text evidence="1">The sequence shown here is derived from an EMBL/GenBank/DDBJ whole genome shotgun (WGS) entry which is preliminary data.</text>
</comment>
<protein>
    <submittedName>
        <fullName evidence="1">Serine/threonine-protein kinase ATR</fullName>
    </submittedName>
</protein>
<name>A0ACC1XWX3_MELAZ</name>
<dbReference type="EMBL" id="CM051399">
    <property type="protein sequence ID" value="KAJ4715931.1"/>
    <property type="molecule type" value="Genomic_DNA"/>
</dbReference>
<evidence type="ECO:0000313" key="2">
    <source>
        <dbReference type="Proteomes" id="UP001164539"/>
    </source>
</evidence>
<sequence>MARNLSSLVHELRERIAASSSTPPNSNQNDGALESRFRAVLPSLLHAYVVPSSSANEREVIAILKLISQTAKNFPGVFYHGKAGAVLPVIGRILPFFAEPAFCSRHGVIFETVGSLLSLLRSGARDAYRLFFIDAMLVIEDILYIASLDADRESTVLTLRCFHDSFCGVSGDSTCLCDLPESTKPNNGFGILINLLGKTRWQPFVTWTMKLISRCLTEGMLYVEGLINVPFVAAASSLLSYGGDADLHMACFDFARIIGSVISFDIIPYENFIQSISTILSEDKEGLPVFRNVAYDSSMGACLGTLHSRCSDVVVKLTAADLVNIFPLSMGRTKSQELKVALCGVYIRIAKTCPTHIWRPESLVQTLCISEPCFPLINCFQVAISILGPDRVGGRITNDISLDLSTSSDNSNENWRIGEKRRIHDINILKMKRQKLDEETMLSDANVLLEHKPTHVFNCEREEEYADYMRESLLSFVEHLDCPSVKPGCLRPDVVITALSMLCIAFSRYPHTNISRCIFRQMLAWIPWICELAKQGSPVTLNISIYLEGINRILLLQSSHFREIEFLKNGSHAADLLHVVLKLPWTHDVVVTEPHPPWKAKCTAVQVFSKLGQSVTDQDFGILDLALHDEFDEVRAEAFISLPVIVLWSGPGVLTHMFNRLEHLGKDEHEKVKKIVPFSLGFLSCLSGSCNTVSDMDKSTCKLSFNVEDENLNFTIDYLLRGFWCSKCDRSIVPNQEQSSKLINPSAMQSKVVGLHCDFSYLLSLYFDFLYDESSEEVQLSCVRVIRRILLHGTRDVLLQTRFEWIKCIGFLLLNRKKAIREAFCAQIVSLLQDTILNSLFLAENASDRSNEQNLLDIIKHALAAADNPQIIETLLESTAEVMMAVDICSQHFLFSLILLVEQLDNPHITVRLNASRLIRKSCYFHVKGGFELLVSKAVRICNELFDYLSVRLASRPEMIREFAEAVLGVETEELVKKMIPAVLPKLVVSQQDNDQAADIIYELAKCLNTDMVPLIVNWLPKVLAFALHQADEQGLLTALKFYCTQTGSNNQEIFAAALPALLDELVCFLDGGDTDETNKRLTRVPQMIKKVAIVLTGSEDLPGFLRNHFVGLLNSIDRKMLHAEDFSLQKQALKRIEILIKMMGSHLTTYVPKVLVLLMHAIEKESLQSEGLSVLHFFIEQLATVSPSSTKHIISQVFAALIPFLERDKTNPSMLLNQVVKILEELVLKNRAILKQHIHEFPLLPSIPALTEVNKAIQEARGSMTLKDQLRDVVAGLNHENLNVRYMVVCELSKLLKLKIEDVTALINGEACSDMDVLSSLISSLLRGCAEESRTVVGQRLKLVCADCLGALGAVDPAKVKGFSCQRFKIECSDDDLIFELIHKHLARAFRAAPDTIIQDSAALAIQELLKIAGCEASLDEDATASILPAQKDKEPLKIAASGTKNVDNICEMNMRGRRLWDRFSNYIKEIIAPCLTSRFQLPNVSDSASTGPIYRPSMSFRRWIFFWIRKLTVHATGSRASIFNSCRGIVRHDMQTALYLLPYLVLNAVCHGTEEARQGITQEILSVLDAAASEKSGAAVHGISGQSEVCIQAIFTLLDNLEQWVDDVEQELALSQSSASKQQASKSKDPSPATLMNQDQLLTQRKYVSELLTVIPKVTLARASFRCQAYARSLMYFESHVRGKSGSFNPAAERSGVFEDEDVSFLMEIYSFLDEPDGLSGLACLRKSLSLQDELLINKKSGNWAEVLTSCEQALQMEPTSVQRHSDVLNCLLNMCHLQAMVTHVDGLISRIPHYKKTWCMQGVQAAWRLGRWDLMEEYLTGADEEGLLCSSSESNASFDMDVAKILQSMMKKDHFSVAEKIAMSKQALIAPLAAAGMDSYTRAYPFIVKLHLLQELEDFHTLLVNDSFLEKSFHPGDLNFSKVVDNWENRLRFTQPSLWAREPLLAFRRMVFGASGLGAQVGSCWLQYAKLCRLAGHYETANRAILEAQASGAPNVHKEKAKLLWSTRRSDGAIAELQQCLLNMPVEVVGSAAISSITSLSLVPLNPPPLPSDTQTLNEKRDIAKTLLLYSRWIHYTGQKQKEDVISLYSRVRELQPAWEKGYFYMAKYCDEVLVDARKRQEEAELGPKKATSTSANSNTEKRWWSYLPDVLLFYAKGLHRGHKNLFQALPRLLTLWFDFGSIYQRSGSLSNKDLNNVHGKVMSIMRGCLKDLPTYQWLTVLPQLVSRICHQNEETVRLVKLIITSVLRQYPQQGLWIMAAVSKSTVPSRREAAAEILQAARKGFSQGNSVNNLFGQFASLIDHLIKLCFHAGQPKARTINISTDFSALKRMMPLGIIMPTQQSLTVSLPTNDLNLTKSLSSDIFSASDLPTISGIADEAEILSSLQRPKKIVLLGSDGIQRPFLCKPKDDLRKDARMMEFTAMINRLLSKYPESRRRKLYIRTFAVIPLTEDCGMVEWVPHTRGLRHILQDLYVSCGKFDKQKTNPQIKRIYDQCQGKMPEDEMLKTNILPMFPPVFHKWFLTTFSEPAAWFRARVAYAHTTAVWSMVGHIVGLGDRHGENILFDSTTGDCVHVDFSCLFDKGLLLEKPELVPFRLTQNMIDGLGITGYEGIFLRVCEITLSVLRSHRETLMSVLETFIHDPLVEWTKSHKSSGVEVQNPHAQRAISNIEARLQGVVVGVGAAPSLPLAVEGQARRLIAEAVSHKNLGKMYIWWMPWF</sequence>
<reference evidence="1 2" key="1">
    <citation type="journal article" date="2023" name="Science">
        <title>Complex scaffold remodeling in plant triterpene biosynthesis.</title>
        <authorList>
            <person name="De La Pena R."/>
            <person name="Hodgson H."/>
            <person name="Liu J.C."/>
            <person name="Stephenson M.J."/>
            <person name="Martin A.C."/>
            <person name="Owen C."/>
            <person name="Harkess A."/>
            <person name="Leebens-Mack J."/>
            <person name="Jimenez L.E."/>
            <person name="Osbourn A."/>
            <person name="Sattely E.S."/>
        </authorList>
    </citation>
    <scope>NUCLEOTIDE SEQUENCE [LARGE SCALE GENOMIC DNA]</scope>
    <source>
        <strain evidence="2">cv. JPN11</strain>
        <tissue evidence="1">Leaf</tissue>
    </source>
</reference>
<keyword evidence="1" id="KW-0418">Kinase</keyword>
<keyword evidence="2" id="KW-1185">Reference proteome</keyword>
<proteinExistence type="predicted"/>
<evidence type="ECO:0000313" key="1">
    <source>
        <dbReference type="EMBL" id="KAJ4715931.1"/>
    </source>
</evidence>